<sequence length="98" mass="10883">MSKLKCVGVEFYGYNHVNGAATSTKKKETLFPALKSLTIESCPALITWEELPTDEKVAVFPCLEELIIKYCSRLKFIPITMGKGKGKGMPCLRKLLAD</sequence>
<gene>
    <name evidence="1" type="ORF">Pyn_10200</name>
</gene>
<proteinExistence type="predicted"/>
<dbReference type="EMBL" id="PJQY01000625">
    <property type="protein sequence ID" value="PQQ09327.1"/>
    <property type="molecule type" value="Genomic_DNA"/>
</dbReference>
<accession>A0A314YSN7</accession>
<dbReference type="Proteomes" id="UP000250321">
    <property type="component" value="Unassembled WGS sequence"/>
</dbReference>
<reference evidence="1 2" key="1">
    <citation type="submission" date="2018-02" db="EMBL/GenBank/DDBJ databases">
        <title>Draft genome of wild Prunus yedoensis var. nudiflora.</title>
        <authorList>
            <person name="Baek S."/>
            <person name="Kim J.-H."/>
            <person name="Choi K."/>
            <person name="Kim G.-B."/>
            <person name="Cho A."/>
            <person name="Jang H."/>
            <person name="Shin C.-H."/>
            <person name="Yu H.-J."/>
            <person name="Mun J.-H."/>
        </authorList>
    </citation>
    <scope>NUCLEOTIDE SEQUENCE [LARGE SCALE GENOMIC DNA]</scope>
    <source>
        <strain evidence="2">cv. Jeju island</strain>
        <tissue evidence="1">Leaf</tissue>
    </source>
</reference>
<comment type="caution">
    <text evidence="1">The sequence shown here is derived from an EMBL/GenBank/DDBJ whole genome shotgun (WGS) entry which is preliminary data.</text>
</comment>
<name>A0A314YSN7_PRUYE</name>
<dbReference type="InterPro" id="IPR032675">
    <property type="entry name" value="LRR_dom_sf"/>
</dbReference>
<protein>
    <submittedName>
        <fullName evidence="1">Disease resistance protein RGA2 isoform X4</fullName>
    </submittedName>
</protein>
<dbReference type="AlphaFoldDB" id="A0A314YSN7"/>
<keyword evidence="2" id="KW-1185">Reference proteome</keyword>
<evidence type="ECO:0000313" key="2">
    <source>
        <dbReference type="Proteomes" id="UP000250321"/>
    </source>
</evidence>
<dbReference type="OrthoDB" id="1636630at2759"/>
<organism evidence="1 2">
    <name type="scientific">Prunus yedoensis var. nudiflora</name>
    <dbReference type="NCBI Taxonomy" id="2094558"/>
    <lineage>
        <taxon>Eukaryota</taxon>
        <taxon>Viridiplantae</taxon>
        <taxon>Streptophyta</taxon>
        <taxon>Embryophyta</taxon>
        <taxon>Tracheophyta</taxon>
        <taxon>Spermatophyta</taxon>
        <taxon>Magnoliopsida</taxon>
        <taxon>eudicotyledons</taxon>
        <taxon>Gunneridae</taxon>
        <taxon>Pentapetalae</taxon>
        <taxon>rosids</taxon>
        <taxon>fabids</taxon>
        <taxon>Rosales</taxon>
        <taxon>Rosaceae</taxon>
        <taxon>Amygdaloideae</taxon>
        <taxon>Amygdaleae</taxon>
        <taxon>Prunus</taxon>
    </lineage>
</organism>
<evidence type="ECO:0000313" key="1">
    <source>
        <dbReference type="EMBL" id="PQQ09327.1"/>
    </source>
</evidence>
<dbReference type="Gene3D" id="3.80.10.10">
    <property type="entry name" value="Ribonuclease Inhibitor"/>
    <property type="match status" value="1"/>
</dbReference>